<feature type="region of interest" description="Disordered" evidence="1">
    <location>
        <begin position="1"/>
        <end position="46"/>
    </location>
</feature>
<dbReference type="RefSeq" id="WP_289447339.1">
    <property type="nucleotide sequence ID" value="NZ_JAUCGR010000002.1"/>
</dbReference>
<keyword evidence="2" id="KW-0472">Membrane</keyword>
<feature type="transmembrane region" description="Helical" evidence="2">
    <location>
        <begin position="231"/>
        <end position="259"/>
    </location>
</feature>
<feature type="transmembrane region" description="Helical" evidence="2">
    <location>
        <begin position="341"/>
        <end position="362"/>
    </location>
</feature>
<keyword evidence="2" id="KW-1133">Transmembrane helix</keyword>
<name>A0ABT7S8H3_9CELL</name>
<proteinExistence type="predicted"/>
<evidence type="ECO:0000256" key="1">
    <source>
        <dbReference type="SAM" id="MobiDB-lite"/>
    </source>
</evidence>
<accession>A0ABT7S8H3</accession>
<gene>
    <name evidence="3" type="ORF">QRT05_11350</name>
</gene>
<feature type="transmembrane region" description="Helical" evidence="2">
    <location>
        <begin position="271"/>
        <end position="287"/>
    </location>
</feature>
<keyword evidence="4" id="KW-1185">Reference proteome</keyword>
<sequence>MSQSRPSAPATTVADRGRGAGSRGGGPAVGPGRAGRRRRADTGAVPVAGSASASEAFFASALDGAPRWVSGALAAAQAAILSLLALVLPAVAAFVATAADPSNAGVSWFRAVQVGGALWLAGHGVPLTVGGVAISLVPLGITALAVFTCYASARRSAVPTRSAYLAGVGTYVAGALLVALLVGTGPVGLVRTVAGAALVAAIGLGTGMASRSGAPSVRTLTAPVWVRVPRVLRVGAGAAAMVVAALVAVASVVTALWVVAGLATIRDVVDGLGLGAVGGTVLAFGELSFAPNLVVWAIAWIAGPGFAVGAGTHFAPHEVVAGPMPAVPILGALPSNTLPGLWSFATPLLLAGLGAAAGWYVHRRIAGPRWWHPVAACACVAGVAAALVSVLVVLASGGIGPGRMAHVGASALLVGIAVAWPLLFGSAAVALPTDPAFRAVLRRATRRGSAPSD</sequence>
<feature type="compositionally biased region" description="Polar residues" evidence="1">
    <location>
        <begin position="1"/>
        <end position="10"/>
    </location>
</feature>
<feature type="transmembrane region" description="Helical" evidence="2">
    <location>
        <begin position="131"/>
        <end position="151"/>
    </location>
</feature>
<feature type="transmembrane region" description="Helical" evidence="2">
    <location>
        <begin position="411"/>
        <end position="433"/>
    </location>
</feature>
<reference evidence="3 4" key="1">
    <citation type="submission" date="2023-06" db="EMBL/GenBank/DDBJ databases">
        <title>Cellulomonas sp. MW9 Whole genome sequence.</title>
        <authorList>
            <person name="Park S."/>
        </authorList>
    </citation>
    <scope>NUCLEOTIDE SEQUENCE [LARGE SCALE GENOMIC DNA]</scope>
    <source>
        <strain evidence="3 4">MW9</strain>
    </source>
</reference>
<dbReference type="Proteomes" id="UP001321453">
    <property type="component" value="Unassembled WGS sequence"/>
</dbReference>
<evidence type="ECO:0000313" key="4">
    <source>
        <dbReference type="Proteomes" id="UP001321453"/>
    </source>
</evidence>
<evidence type="ECO:0000256" key="2">
    <source>
        <dbReference type="SAM" id="Phobius"/>
    </source>
</evidence>
<feature type="transmembrane region" description="Helical" evidence="2">
    <location>
        <begin position="163"/>
        <end position="183"/>
    </location>
</feature>
<keyword evidence="2" id="KW-0812">Transmembrane</keyword>
<dbReference type="EMBL" id="JAUCGR010000002">
    <property type="protein sequence ID" value="MDM7831931.1"/>
    <property type="molecule type" value="Genomic_DNA"/>
</dbReference>
<evidence type="ECO:0000313" key="3">
    <source>
        <dbReference type="EMBL" id="MDM7831931.1"/>
    </source>
</evidence>
<feature type="transmembrane region" description="Helical" evidence="2">
    <location>
        <begin position="74"/>
        <end position="96"/>
    </location>
</feature>
<protein>
    <submittedName>
        <fullName evidence="3">DUF6350 family protein</fullName>
    </submittedName>
</protein>
<feature type="transmembrane region" description="Helical" evidence="2">
    <location>
        <begin position="294"/>
        <end position="315"/>
    </location>
</feature>
<dbReference type="Pfam" id="PF19877">
    <property type="entry name" value="DUF6350"/>
    <property type="match status" value="1"/>
</dbReference>
<feature type="transmembrane region" description="Helical" evidence="2">
    <location>
        <begin position="189"/>
        <end position="210"/>
    </location>
</feature>
<comment type="caution">
    <text evidence="3">The sequence shown here is derived from an EMBL/GenBank/DDBJ whole genome shotgun (WGS) entry which is preliminary data.</text>
</comment>
<feature type="transmembrane region" description="Helical" evidence="2">
    <location>
        <begin position="374"/>
        <end position="399"/>
    </location>
</feature>
<feature type="compositionally biased region" description="Gly residues" evidence="1">
    <location>
        <begin position="19"/>
        <end position="33"/>
    </location>
</feature>
<organism evidence="3 4">
    <name type="scientific">Cellulomonas edaphi</name>
    <dbReference type="NCBI Taxonomy" id="3053468"/>
    <lineage>
        <taxon>Bacteria</taxon>
        <taxon>Bacillati</taxon>
        <taxon>Actinomycetota</taxon>
        <taxon>Actinomycetes</taxon>
        <taxon>Micrococcales</taxon>
        <taxon>Cellulomonadaceae</taxon>
        <taxon>Cellulomonas</taxon>
    </lineage>
</organism>
<dbReference type="InterPro" id="IPR045931">
    <property type="entry name" value="DUF6350"/>
</dbReference>